<evidence type="ECO:0000259" key="6">
    <source>
        <dbReference type="PROSITE" id="PS51000"/>
    </source>
</evidence>
<dbReference type="Proteomes" id="UP000697330">
    <property type="component" value="Unassembled WGS sequence"/>
</dbReference>
<sequence length="254" mass="28109">MLKAERQDRIVEMCRVRGTVSVHEIATTLGVSDMTVRRDLEELSDEGRIERLRGGAKTSEGVRDRALIRESAHLERQLLHIEEKTKIAKIAASLVSEGDTIFLGSSTTVEMAAQFLPVIPLRIVTNSLPIFNLFVDGDIREIIMLGGTYRPRSGTFMGPITENALSSLGFDKAFIGVDALRDGQLFTSTLDAGRLYSTVFDHATECFVLADSSKIGSRGFYSFFSLKPNDTVICDDGVDPEELKDLRTYARVLL</sequence>
<evidence type="ECO:0000313" key="7">
    <source>
        <dbReference type="EMBL" id="HJF44373.1"/>
    </source>
</evidence>
<gene>
    <name evidence="7" type="ORF">K8U72_01095</name>
</gene>
<dbReference type="Pfam" id="PF08220">
    <property type="entry name" value="HTH_DeoR"/>
    <property type="match status" value="1"/>
</dbReference>
<dbReference type="InterPro" id="IPR036388">
    <property type="entry name" value="WH-like_DNA-bd_sf"/>
</dbReference>
<protein>
    <recommendedName>
        <fullName evidence="1">Lactose phosphotransferase system repressor</fullName>
    </recommendedName>
</protein>
<dbReference type="Gene3D" id="1.10.10.10">
    <property type="entry name" value="Winged helix-like DNA-binding domain superfamily/Winged helix DNA-binding domain"/>
    <property type="match status" value="1"/>
</dbReference>
<evidence type="ECO:0000256" key="1">
    <source>
        <dbReference type="ARBA" id="ARBA00021390"/>
    </source>
</evidence>
<comment type="caution">
    <text evidence="7">The sequence shown here is derived from an EMBL/GenBank/DDBJ whole genome shotgun (WGS) entry which is preliminary data.</text>
</comment>
<dbReference type="GO" id="GO:0003677">
    <property type="term" value="F:DNA binding"/>
    <property type="evidence" value="ECO:0007669"/>
    <property type="project" value="UniProtKB-KW"/>
</dbReference>
<dbReference type="InterPro" id="IPR036390">
    <property type="entry name" value="WH_DNA-bd_sf"/>
</dbReference>
<dbReference type="AlphaFoldDB" id="A0A921GE08"/>
<keyword evidence="3" id="KW-0805">Transcription regulation</keyword>
<evidence type="ECO:0000313" key="8">
    <source>
        <dbReference type="Proteomes" id="UP000697330"/>
    </source>
</evidence>
<dbReference type="InterPro" id="IPR001034">
    <property type="entry name" value="DeoR_HTH"/>
</dbReference>
<dbReference type="InterPro" id="IPR014036">
    <property type="entry name" value="DeoR-like_C"/>
</dbReference>
<dbReference type="InterPro" id="IPR037171">
    <property type="entry name" value="NagB/RpiA_transferase-like"/>
</dbReference>
<proteinExistence type="predicted"/>
<dbReference type="PRINTS" id="PR00037">
    <property type="entry name" value="HTHLACR"/>
</dbReference>
<name>A0A921GE08_9ACTN</name>
<dbReference type="SMART" id="SM01134">
    <property type="entry name" value="DeoRC"/>
    <property type="match status" value="1"/>
</dbReference>
<accession>A0A921GE08</accession>
<dbReference type="InterPro" id="IPR050313">
    <property type="entry name" value="Carb_Metab_HTH_regulators"/>
</dbReference>
<dbReference type="Pfam" id="PF00455">
    <property type="entry name" value="DeoRC"/>
    <property type="match status" value="1"/>
</dbReference>
<evidence type="ECO:0000256" key="3">
    <source>
        <dbReference type="ARBA" id="ARBA00023015"/>
    </source>
</evidence>
<dbReference type="EMBL" id="DYWQ01000014">
    <property type="protein sequence ID" value="HJF44373.1"/>
    <property type="molecule type" value="Genomic_DNA"/>
</dbReference>
<dbReference type="SMART" id="SM00420">
    <property type="entry name" value="HTH_DEOR"/>
    <property type="match status" value="1"/>
</dbReference>
<evidence type="ECO:0000256" key="2">
    <source>
        <dbReference type="ARBA" id="ARBA00022491"/>
    </source>
</evidence>
<dbReference type="SUPFAM" id="SSF100950">
    <property type="entry name" value="NagB/RpiA/CoA transferase-like"/>
    <property type="match status" value="1"/>
</dbReference>
<dbReference type="PANTHER" id="PTHR30363:SF4">
    <property type="entry name" value="GLYCEROL-3-PHOSPHATE REGULON REPRESSOR"/>
    <property type="match status" value="1"/>
</dbReference>
<dbReference type="PANTHER" id="PTHR30363">
    <property type="entry name" value="HTH-TYPE TRANSCRIPTIONAL REGULATOR SRLR-RELATED"/>
    <property type="match status" value="1"/>
</dbReference>
<keyword evidence="4" id="KW-0804">Transcription</keyword>
<dbReference type="GO" id="GO:0003700">
    <property type="term" value="F:DNA-binding transcription factor activity"/>
    <property type="evidence" value="ECO:0007669"/>
    <property type="project" value="InterPro"/>
</dbReference>
<dbReference type="PROSITE" id="PS51000">
    <property type="entry name" value="HTH_DEOR_2"/>
    <property type="match status" value="1"/>
</dbReference>
<dbReference type="RefSeq" id="WP_274958459.1">
    <property type="nucleotide sequence ID" value="NZ_DYWQ01000014.1"/>
</dbReference>
<reference evidence="7" key="1">
    <citation type="journal article" date="2021" name="PeerJ">
        <title>Extensive microbial diversity within the chicken gut microbiome revealed by metagenomics and culture.</title>
        <authorList>
            <person name="Gilroy R."/>
            <person name="Ravi A."/>
            <person name="Getino M."/>
            <person name="Pursley I."/>
            <person name="Horton D.L."/>
            <person name="Alikhan N.F."/>
            <person name="Baker D."/>
            <person name="Gharbi K."/>
            <person name="Hall N."/>
            <person name="Watson M."/>
            <person name="Adriaenssens E.M."/>
            <person name="Foster-Nyarko E."/>
            <person name="Jarju S."/>
            <person name="Secka A."/>
            <person name="Antonio M."/>
            <person name="Oren A."/>
            <person name="Chaudhuri R.R."/>
            <person name="La Ragione R."/>
            <person name="Hildebrand F."/>
            <person name="Pallen M.J."/>
        </authorList>
    </citation>
    <scope>NUCLEOTIDE SEQUENCE</scope>
    <source>
        <strain evidence="7">CHK124-7917</strain>
    </source>
</reference>
<feature type="domain" description="HTH deoR-type" evidence="6">
    <location>
        <begin position="3"/>
        <end position="58"/>
    </location>
</feature>
<keyword evidence="2" id="KW-0678">Repressor</keyword>
<keyword evidence="7" id="KW-0238">DNA-binding</keyword>
<dbReference type="SUPFAM" id="SSF46785">
    <property type="entry name" value="Winged helix' DNA-binding domain"/>
    <property type="match status" value="1"/>
</dbReference>
<organism evidence="7 8">
    <name type="scientific">Thermophilibacter provencensis</name>
    <dbReference type="NCBI Taxonomy" id="1852386"/>
    <lineage>
        <taxon>Bacteria</taxon>
        <taxon>Bacillati</taxon>
        <taxon>Actinomycetota</taxon>
        <taxon>Coriobacteriia</taxon>
        <taxon>Coriobacteriales</taxon>
        <taxon>Atopobiaceae</taxon>
        <taxon>Thermophilibacter</taxon>
    </lineage>
</organism>
<evidence type="ECO:0000256" key="4">
    <source>
        <dbReference type="ARBA" id="ARBA00023163"/>
    </source>
</evidence>
<comment type="function">
    <text evidence="5">Repressor of the lactose catabolism operon. Galactose-6-phosphate is the inducer.</text>
</comment>
<evidence type="ECO:0000256" key="5">
    <source>
        <dbReference type="ARBA" id="ARBA00024937"/>
    </source>
</evidence>
<reference evidence="7" key="2">
    <citation type="submission" date="2021-09" db="EMBL/GenBank/DDBJ databases">
        <authorList>
            <person name="Gilroy R."/>
        </authorList>
    </citation>
    <scope>NUCLEOTIDE SEQUENCE</scope>
    <source>
        <strain evidence="7">CHK124-7917</strain>
    </source>
</reference>